<dbReference type="PANTHER" id="PTHR38165:SF1">
    <property type="entry name" value="GLUCANASE B"/>
    <property type="match status" value="1"/>
</dbReference>
<feature type="domain" description="GH64" evidence="2">
    <location>
        <begin position="71"/>
        <end position="435"/>
    </location>
</feature>
<evidence type="ECO:0000313" key="4">
    <source>
        <dbReference type="Proteomes" id="UP000070133"/>
    </source>
</evidence>
<dbReference type="InterPro" id="IPR032477">
    <property type="entry name" value="Glyco_hydro_64"/>
</dbReference>
<dbReference type="InterPro" id="IPR037398">
    <property type="entry name" value="Glyco_hydro_64_fam"/>
</dbReference>
<reference evidence="3 4" key="1">
    <citation type="submission" date="2015-07" db="EMBL/GenBank/DDBJ databases">
        <title>Comparative genomics of the Sigatoka disease complex on banana suggests a link between parallel evolutionary changes in Pseudocercospora fijiensis and Pseudocercospora eumusae and increased virulence on the banana host.</title>
        <authorList>
            <person name="Chang T.-C."/>
            <person name="Salvucci A."/>
            <person name="Crous P.W."/>
            <person name="Stergiopoulos I."/>
        </authorList>
    </citation>
    <scope>NUCLEOTIDE SEQUENCE [LARGE SCALE GENOMIC DNA]</scope>
    <source>
        <strain evidence="3 4">CBS 114824</strain>
    </source>
</reference>
<sequence>MRSYLTILTAAAGFLGNALAAPTLHSVVRRSVPVMPGGVEDIVITKDNTLNATNMSPISHKQNNVVSIAANSRLPLALVNNIGGAVNAYVTGLDPSGKIVFLQPNGQFYYPPCDASYSTPRETTGNIAIPLNTAKGSTTRVTLPDYISAARVWFAKGNLHFYSVWNPALNAPGQVQPSFANPQDPSAAIDWGFVELTNNAGGLYANLSYVDFVGLALGMSMVAGSGVTTTVKGLRAGAAGKICAALQNQQDKDGQPWGNLCQAGSNGALRAIAPNIMVSSNSAAFGSYWESYVDQVWNHYTTNTLNIDTQSGAGTVGCNVRGGYLNCNGDNRAYAKPTAGDIFGCNSGPFGIQGSDNGVHRAIVPRLCAAFNRGTLVQNGGNMQPGPHATTYYTNSPAPSNMYSSIVHQNEPDGRGYAFSYDDVNPTGGVDQSGTLSDGNPQLLTVYVGGVN</sequence>
<dbReference type="InterPro" id="IPR037176">
    <property type="entry name" value="Osmotin/thaumatin-like_sf"/>
</dbReference>
<feature type="signal peptide" evidence="1">
    <location>
        <begin position="1"/>
        <end position="20"/>
    </location>
</feature>
<evidence type="ECO:0000313" key="3">
    <source>
        <dbReference type="EMBL" id="KXS97160.1"/>
    </source>
</evidence>
<dbReference type="Pfam" id="PF16483">
    <property type="entry name" value="Glyco_hydro_64"/>
    <property type="match status" value="1"/>
</dbReference>
<dbReference type="InterPro" id="IPR042517">
    <property type="entry name" value="Glyco_hydro_64_N_2"/>
</dbReference>
<comment type="caution">
    <text evidence="3">The sequence shown here is derived from an EMBL/GenBank/DDBJ whole genome shotgun (WGS) entry which is preliminary data.</text>
</comment>
<feature type="chain" id="PRO_5007806383" description="GH64 domain-containing protein" evidence="1">
    <location>
        <begin position="21"/>
        <end position="452"/>
    </location>
</feature>
<dbReference type="Gene3D" id="3.30.920.50">
    <property type="entry name" value="Beta-1,3-glucanase, C-terminal domain"/>
    <property type="match status" value="1"/>
</dbReference>
<dbReference type="EMBL" id="LFZN01000151">
    <property type="protein sequence ID" value="KXS97160.1"/>
    <property type="molecule type" value="Genomic_DNA"/>
</dbReference>
<dbReference type="Gene3D" id="2.60.110.10">
    <property type="entry name" value="Thaumatin"/>
    <property type="match status" value="1"/>
</dbReference>
<proteinExistence type="predicted"/>
<organism evidence="3 4">
    <name type="scientific">Pseudocercospora eumusae</name>
    <dbReference type="NCBI Taxonomy" id="321146"/>
    <lineage>
        <taxon>Eukaryota</taxon>
        <taxon>Fungi</taxon>
        <taxon>Dikarya</taxon>
        <taxon>Ascomycota</taxon>
        <taxon>Pezizomycotina</taxon>
        <taxon>Dothideomycetes</taxon>
        <taxon>Dothideomycetidae</taxon>
        <taxon>Mycosphaerellales</taxon>
        <taxon>Mycosphaerellaceae</taxon>
        <taxon>Pseudocercospora</taxon>
    </lineage>
</organism>
<dbReference type="OrthoDB" id="10058186at2759"/>
<dbReference type="PROSITE" id="PS52006">
    <property type="entry name" value="GH64"/>
    <property type="match status" value="1"/>
</dbReference>
<dbReference type="Proteomes" id="UP000070133">
    <property type="component" value="Unassembled WGS sequence"/>
</dbReference>
<evidence type="ECO:0000256" key="1">
    <source>
        <dbReference type="SAM" id="SignalP"/>
    </source>
</evidence>
<evidence type="ECO:0000259" key="2">
    <source>
        <dbReference type="PROSITE" id="PS52006"/>
    </source>
</evidence>
<protein>
    <recommendedName>
        <fullName evidence="2">GH64 domain-containing protein</fullName>
    </recommendedName>
</protein>
<keyword evidence="4" id="KW-1185">Reference proteome</keyword>
<accession>A0A139H3V2</accession>
<dbReference type="PANTHER" id="PTHR38165">
    <property type="match status" value="1"/>
</dbReference>
<gene>
    <name evidence="3" type="ORF">AC578_3066</name>
</gene>
<dbReference type="AlphaFoldDB" id="A0A139H3V2"/>
<name>A0A139H3V2_9PEZI</name>
<keyword evidence="1" id="KW-0732">Signal</keyword>